<dbReference type="EMBL" id="CAADRA010005616">
    <property type="protein sequence ID" value="VFT91754.1"/>
    <property type="molecule type" value="Genomic_DNA"/>
</dbReference>
<keyword evidence="1" id="KW-0106">Calcium</keyword>
<dbReference type="OrthoDB" id="71445at2759"/>
<dbReference type="PANTHER" id="PTHR34894">
    <property type="entry name" value="SAM-DEPENDENT METHYLTRANSFERASE RSMI, CONSERVED SITE"/>
    <property type="match status" value="1"/>
</dbReference>
<evidence type="ECO:0000256" key="2">
    <source>
        <dbReference type="SAM" id="MobiDB-lite"/>
    </source>
</evidence>
<keyword evidence="6" id="KW-1185">Reference proteome</keyword>
<feature type="region of interest" description="Disordered" evidence="2">
    <location>
        <begin position="873"/>
        <end position="910"/>
    </location>
</feature>
<reference evidence="4" key="2">
    <citation type="submission" date="2019-06" db="EMBL/GenBank/DDBJ databases">
        <title>Genomics analysis of Aphanomyces spp. identifies a new class of oomycete effector associated with host adaptation.</title>
        <authorList>
            <person name="Gaulin E."/>
        </authorList>
    </citation>
    <scope>NUCLEOTIDE SEQUENCE</scope>
    <source>
        <strain evidence="4">CBS 578.67</strain>
    </source>
</reference>
<feature type="compositionally biased region" description="Acidic residues" evidence="2">
    <location>
        <begin position="881"/>
        <end position="902"/>
    </location>
</feature>
<dbReference type="PROSITE" id="PS00018">
    <property type="entry name" value="EF_HAND_1"/>
    <property type="match status" value="1"/>
</dbReference>
<dbReference type="PROSITE" id="PS50222">
    <property type="entry name" value="EF_HAND_2"/>
    <property type="match status" value="1"/>
</dbReference>
<dbReference type="Proteomes" id="UP000332933">
    <property type="component" value="Unassembled WGS sequence"/>
</dbReference>
<feature type="compositionally biased region" description="Basic and acidic residues" evidence="2">
    <location>
        <begin position="40"/>
        <end position="51"/>
    </location>
</feature>
<organism evidence="5 6">
    <name type="scientific">Aphanomyces stellatus</name>
    <dbReference type="NCBI Taxonomy" id="120398"/>
    <lineage>
        <taxon>Eukaryota</taxon>
        <taxon>Sar</taxon>
        <taxon>Stramenopiles</taxon>
        <taxon>Oomycota</taxon>
        <taxon>Saprolegniomycetes</taxon>
        <taxon>Saprolegniales</taxon>
        <taxon>Verrucalvaceae</taxon>
        <taxon>Aphanomyces</taxon>
    </lineage>
</organism>
<proteinExistence type="predicted"/>
<evidence type="ECO:0000313" key="5">
    <source>
        <dbReference type="EMBL" id="VFT91754.1"/>
    </source>
</evidence>
<dbReference type="GO" id="GO:0005509">
    <property type="term" value="F:calcium ion binding"/>
    <property type="evidence" value="ECO:0007669"/>
    <property type="project" value="InterPro"/>
</dbReference>
<dbReference type="Gene3D" id="1.10.238.10">
    <property type="entry name" value="EF-hand"/>
    <property type="match status" value="1"/>
</dbReference>
<evidence type="ECO:0000313" key="6">
    <source>
        <dbReference type="Proteomes" id="UP000332933"/>
    </source>
</evidence>
<dbReference type="SUPFAM" id="SSF47473">
    <property type="entry name" value="EF-hand"/>
    <property type="match status" value="1"/>
</dbReference>
<dbReference type="Pfam" id="PF13202">
    <property type="entry name" value="EF-hand_5"/>
    <property type="match status" value="1"/>
</dbReference>
<gene>
    <name evidence="5" type="primary">Aste57867_14940</name>
    <name evidence="4" type="ORF">As57867_014884</name>
    <name evidence="5" type="ORF">ASTE57867_14940</name>
</gene>
<dbReference type="InterPro" id="IPR011992">
    <property type="entry name" value="EF-hand-dom_pair"/>
</dbReference>
<evidence type="ECO:0000313" key="4">
    <source>
        <dbReference type="EMBL" id="KAF0694153.1"/>
    </source>
</evidence>
<dbReference type="PANTHER" id="PTHR34894:SF5">
    <property type="entry name" value="EF-HAND DOMAIN-CONTAINING PROTEIN"/>
    <property type="match status" value="1"/>
</dbReference>
<evidence type="ECO:0000259" key="3">
    <source>
        <dbReference type="PROSITE" id="PS50222"/>
    </source>
</evidence>
<accession>A0A485L285</accession>
<evidence type="ECO:0000256" key="1">
    <source>
        <dbReference type="ARBA" id="ARBA00022837"/>
    </source>
</evidence>
<feature type="region of interest" description="Disordered" evidence="2">
    <location>
        <begin position="1"/>
        <end position="86"/>
    </location>
</feature>
<dbReference type="EMBL" id="VJMH01005595">
    <property type="protein sequence ID" value="KAF0694153.1"/>
    <property type="molecule type" value="Genomic_DNA"/>
</dbReference>
<dbReference type="SMART" id="SM00054">
    <property type="entry name" value="EFh"/>
    <property type="match status" value="1"/>
</dbReference>
<dbReference type="InterPro" id="IPR002048">
    <property type="entry name" value="EF_hand_dom"/>
</dbReference>
<feature type="domain" description="EF-hand" evidence="3">
    <location>
        <begin position="1194"/>
        <end position="1229"/>
    </location>
</feature>
<name>A0A485L285_9STRA</name>
<reference evidence="5 6" key="1">
    <citation type="submission" date="2019-03" db="EMBL/GenBank/DDBJ databases">
        <authorList>
            <person name="Gaulin E."/>
            <person name="Dumas B."/>
        </authorList>
    </citation>
    <scope>NUCLEOTIDE SEQUENCE [LARGE SCALE GENOMIC DNA]</scope>
    <source>
        <strain evidence="5">CBS 568.67</strain>
    </source>
</reference>
<sequence>MQRAPLSPKRAAAPANKGRSPRKIRDKVDVLNVAPPIKVHPREPFPWDNQEHTSVFDADGTNKHRRKRSELRALGGGDGDSPPRAIDPIVRTSIAADNLDQRLNSIKLQIDHVLLGGMLKDESPRRPPVIVESPRPMTVETSVMHPSPISLRSTVLPAIDASPDAIAKSQAYLCADAEIEKWIQDYEAEKHRFTSYALFTEYKLDQLTNFIANTGRPNVIETAACCAALFKIPGILGNYRSLLQKIVVGLEYGLYGDSLCEASFRDDVSFHATPRINETSTVEIVRSFYRRKPYFVQLREQEHDHALSAHLGSHRRSTTLLDHDKRRVIDVCSPELLEYGLLRFSDQVRQQIGVRLMASVAGTIKDSDKNHMSDICRRMLKLAESLDIDSRAMVVTSLMEDLDAGDRADAAFQGLGVDGEMRMLQLILGRDEKDKFSIREVMDRMTDPTPLLNMYVYGSESFRVGFLKAVLGNKHEYEFICDVAKVITAEQLEQLTYFVNGAKHAKLEWEPTGIAGISADSLHAMLTASDAFPKPFTPSEQRRFFEDVCVLLRNWSSGAIDISEHLLEKCRTLHPMQLQMVLTTLLKDNFSATKAALGECFPKLSGKEKHEIQALLHENTFVMNHFKDQMANMNNDMRATVLYAVMEAIRSTMKDDDEASNTPTDPVESKQIKTVIRFCRELFGLALHSDPEGPKQATSNHAHTTTETAAHTLDVLHQLDDTTRNTIMQSLVHSIEVPKPTKNDSLDGGSPHHFLLSKDRQMTMLNAIQDAVTRRELTLEEQIVSGMTEEDTSELIGHVLSKPKKVFERVVEKVLQTFETTGQGQAMEKAMNKFLDSSRLTESAMTEEQRVAFDRASTKDKLCTMNDMALRQAKADRGEVDEPINEEGDDFDDDNTGSDDELERTAAKPGMANVACQTDMNFVEESTETVAEESNILHQRKSAVTLSSLTKKAKGKKVVKIDSAAVPYALASLVTSWKINVEQLTMCCKKPLGTVLRTISDTYAEKIVRLKKGGNAKSKKDTLAQIAYQGLLHGYGLPSIADMHLIGLGCALDLYRVQHLRVEFFCQFIYNEVSAALLRNYLAFVEVIVDESILEAVAAEDLPPAVVAAAPVAKKPRFARLNIPDDAEWTMPMDRAIEVTQYCFKSMRRASVAAFCEKITQGTPRDEKELADATVNVDELLSWVVTEWKDEQQRRDKHLHDAFRAGDQNGDGQLSFEEFRRIVVGIDKNRDDSDVLLMFSDTLRRTGSDTIAPEDFLVVAKEYGLAEMAWDADGELSSIVNGLEEMNMMWPSVRPFFVGTLEALGRDLPFDDPLRTCQAAGCGCLKCLVDGYAGFQAMRREATADGEHAASIWKRFWHLMEQLYDACDQTDGIYTPWADAAPIRRRPATRGTHVVRSNAKRRHALPNILFPDIHRISAKATSDMEHFHEKDVLESFAGLGLYK</sequence>
<protein>
    <submittedName>
        <fullName evidence="5">Aste57867_14940 protein</fullName>
    </submittedName>
</protein>
<dbReference type="InterPro" id="IPR018247">
    <property type="entry name" value="EF_Hand_1_Ca_BS"/>
</dbReference>